<evidence type="ECO:0000259" key="3">
    <source>
        <dbReference type="Pfam" id="PF13472"/>
    </source>
</evidence>
<evidence type="ECO:0000259" key="2">
    <source>
        <dbReference type="Pfam" id="PF07833"/>
    </source>
</evidence>
<dbReference type="InterPro" id="IPR012854">
    <property type="entry name" value="Cu_amine_oxidase-like_N"/>
</dbReference>
<comment type="caution">
    <text evidence="4">The sequence shown here is derived from an EMBL/GenBank/DDBJ whole genome shotgun (WGS) entry which is preliminary data.</text>
</comment>
<dbReference type="PANTHER" id="PTHR30383">
    <property type="entry name" value="THIOESTERASE 1/PROTEASE 1/LYSOPHOSPHOLIPASE L1"/>
    <property type="match status" value="1"/>
</dbReference>
<feature type="signal peptide" evidence="1">
    <location>
        <begin position="1"/>
        <end position="34"/>
    </location>
</feature>
<dbReference type="Pfam" id="PF13472">
    <property type="entry name" value="Lipase_GDSL_2"/>
    <property type="match status" value="1"/>
</dbReference>
<keyword evidence="1" id="KW-0732">Signal</keyword>
<dbReference type="EMBL" id="JAVDTR010000020">
    <property type="protein sequence ID" value="MDR6726791.1"/>
    <property type="molecule type" value="Genomic_DNA"/>
</dbReference>
<accession>A0AAP5H7Z5</accession>
<protein>
    <submittedName>
        <fullName evidence="4">Lysophospholipase L1-like esterase</fullName>
    </submittedName>
</protein>
<sequence>MKRKVTWGNTAAGLTASMLAGMLLLASSALPAHAAEAGTSTLPASTTEASLPAKKDAVAVTKEFRIVTLGDSITVGYEPNLKEQELPYGYVERLQEQGLLHGRTQVDNFGIAGLKSSGLKTFTTAIKEGETLTSEAIQPSLPDPRAGQIGANTAAIRESIAQANLVAITIGGNDVSELLGTANKLSDQELQEKVKELLTTYTANISATITDIHEINPTARIVIADQYQPMPEVAGKELYVKLMEASKGFTTTIDGIAAQFTAQGVDVQVAHVAKEFIGGEGTMTHMIRDRDFHPNQLGYASIAEVFATTIWGNYTKLTAPAAGEPMNIIVSGKTLNTPYKPIIRSGKNFVAIQDIVNAVGATTVWDNKTSTATITYGDRKVAVKIGANAVLVNGASVKVDTPAFLNKVGKESKTYVPLAMVAEGLGFDVQYVAKLKTVFVNP</sequence>
<dbReference type="SUPFAM" id="SSF55383">
    <property type="entry name" value="Copper amine oxidase, domain N"/>
    <property type="match status" value="1"/>
</dbReference>
<feature type="domain" description="Copper amine oxidase-like N-terminal" evidence="2">
    <location>
        <begin position="330"/>
        <end position="439"/>
    </location>
</feature>
<organism evidence="4 5">
    <name type="scientific">Paenibacillus amylolyticus</name>
    <dbReference type="NCBI Taxonomy" id="1451"/>
    <lineage>
        <taxon>Bacteria</taxon>
        <taxon>Bacillati</taxon>
        <taxon>Bacillota</taxon>
        <taxon>Bacilli</taxon>
        <taxon>Bacillales</taxon>
        <taxon>Paenibacillaceae</taxon>
        <taxon>Paenibacillus</taxon>
    </lineage>
</organism>
<evidence type="ECO:0000256" key="1">
    <source>
        <dbReference type="SAM" id="SignalP"/>
    </source>
</evidence>
<dbReference type="GO" id="GO:0004622">
    <property type="term" value="F:phosphatidylcholine lysophospholipase activity"/>
    <property type="evidence" value="ECO:0007669"/>
    <property type="project" value="TreeGrafter"/>
</dbReference>
<dbReference type="InterPro" id="IPR051532">
    <property type="entry name" value="Ester_Hydrolysis_Enzymes"/>
</dbReference>
<gene>
    <name evidence="4" type="ORF">J2W91_005315</name>
</gene>
<feature type="chain" id="PRO_5042888919" evidence="1">
    <location>
        <begin position="35"/>
        <end position="442"/>
    </location>
</feature>
<evidence type="ECO:0000313" key="4">
    <source>
        <dbReference type="EMBL" id="MDR6726791.1"/>
    </source>
</evidence>
<dbReference type="Pfam" id="PF07833">
    <property type="entry name" value="Cu_amine_oxidN1"/>
    <property type="match status" value="1"/>
</dbReference>
<dbReference type="InterPro" id="IPR036582">
    <property type="entry name" value="Mao_N_sf"/>
</dbReference>
<dbReference type="Proteomes" id="UP001254832">
    <property type="component" value="Unassembled WGS sequence"/>
</dbReference>
<dbReference type="Gene3D" id="3.30.457.10">
    <property type="entry name" value="Copper amine oxidase-like, N-terminal domain"/>
    <property type="match status" value="1"/>
</dbReference>
<dbReference type="InterPro" id="IPR013830">
    <property type="entry name" value="SGNH_hydro"/>
</dbReference>
<dbReference type="InterPro" id="IPR036514">
    <property type="entry name" value="SGNH_hydro_sf"/>
</dbReference>
<feature type="domain" description="SGNH hydrolase-type esterase" evidence="3">
    <location>
        <begin position="69"/>
        <end position="300"/>
    </location>
</feature>
<dbReference type="AlphaFoldDB" id="A0AAP5H7Z5"/>
<dbReference type="RefSeq" id="WP_310145322.1">
    <property type="nucleotide sequence ID" value="NZ_JAVDTR010000020.1"/>
</dbReference>
<evidence type="ECO:0000313" key="5">
    <source>
        <dbReference type="Proteomes" id="UP001254832"/>
    </source>
</evidence>
<reference evidence="4" key="1">
    <citation type="submission" date="2023-07" db="EMBL/GenBank/DDBJ databases">
        <title>Sorghum-associated microbial communities from plants grown in Nebraska, USA.</title>
        <authorList>
            <person name="Schachtman D."/>
        </authorList>
    </citation>
    <scope>NUCLEOTIDE SEQUENCE</scope>
    <source>
        <strain evidence="4">BE80</strain>
    </source>
</reference>
<dbReference type="SUPFAM" id="SSF52266">
    <property type="entry name" value="SGNH hydrolase"/>
    <property type="match status" value="1"/>
</dbReference>
<proteinExistence type="predicted"/>
<name>A0AAP5H7Z5_PAEAM</name>
<dbReference type="PANTHER" id="PTHR30383:SF5">
    <property type="entry name" value="SGNH HYDROLASE-TYPE ESTERASE DOMAIN-CONTAINING PROTEIN"/>
    <property type="match status" value="1"/>
</dbReference>
<dbReference type="Gene3D" id="3.40.50.1110">
    <property type="entry name" value="SGNH hydrolase"/>
    <property type="match status" value="1"/>
</dbReference>